<proteinExistence type="predicted"/>
<dbReference type="RefSeq" id="WP_146203138.1">
    <property type="nucleotide sequence ID" value="NZ_QGHA01000005.1"/>
</dbReference>
<comment type="caution">
    <text evidence="1">The sequence shown here is derived from an EMBL/GenBank/DDBJ whole genome shotgun (WGS) entry which is preliminary data.</text>
</comment>
<evidence type="ECO:0000313" key="2">
    <source>
        <dbReference type="Proteomes" id="UP000245678"/>
    </source>
</evidence>
<name>A0A316HB75_9SPHI</name>
<reference evidence="1 2" key="1">
    <citation type="submission" date="2018-05" db="EMBL/GenBank/DDBJ databases">
        <title>Genomic Encyclopedia of Archaeal and Bacterial Type Strains, Phase II (KMG-II): from individual species to whole genera.</title>
        <authorList>
            <person name="Goeker M."/>
        </authorList>
    </citation>
    <scope>NUCLEOTIDE SEQUENCE [LARGE SCALE GENOMIC DNA]</scope>
    <source>
        <strain evidence="1 2">DSM 19975</strain>
    </source>
</reference>
<sequence>MDKDQPWYKKLVTVVTWIELLSASGSVLADKLLKTSAKNLIDEFGRNWPAEFETDSRGAEARQTLNDIAGVATVPISEMFESYKKEVETELKRLEKLDELGTFSSTNPNGTPRHSPEIMTELLELAYKKETPVSEIADLIHINYKNRKLIESEQLLLQVKYFINVTKLKGYPAGFASLEKYEDFCNAVKTELNNILVKFGESYNADFRSIQFELKIQGSSLRKRFLTDPFPEGVDPSDYVGLDVPGDIEFGIFMDEENFESFVRELGNALAKAKGQGKLNSKLGSAINYAGKQSEISNNFLMYIPTEQGNALDAIKNPGFQHITGLPSAADVNFKFFKSGATGGLEPLLEFKY</sequence>
<evidence type="ECO:0000313" key="1">
    <source>
        <dbReference type="EMBL" id="PWK77230.1"/>
    </source>
</evidence>
<protein>
    <submittedName>
        <fullName evidence="1">Uncharacterized protein</fullName>
    </submittedName>
</protein>
<accession>A0A316HB75</accession>
<gene>
    <name evidence="1" type="ORF">LX99_03041</name>
</gene>
<organism evidence="1 2">
    <name type="scientific">Mucilaginibacter oryzae</name>
    <dbReference type="NCBI Taxonomy" id="468058"/>
    <lineage>
        <taxon>Bacteria</taxon>
        <taxon>Pseudomonadati</taxon>
        <taxon>Bacteroidota</taxon>
        <taxon>Sphingobacteriia</taxon>
        <taxon>Sphingobacteriales</taxon>
        <taxon>Sphingobacteriaceae</taxon>
        <taxon>Mucilaginibacter</taxon>
    </lineage>
</organism>
<keyword evidence="2" id="KW-1185">Reference proteome</keyword>
<dbReference type="EMBL" id="QGHA01000005">
    <property type="protein sequence ID" value="PWK77230.1"/>
    <property type="molecule type" value="Genomic_DNA"/>
</dbReference>
<dbReference type="Proteomes" id="UP000245678">
    <property type="component" value="Unassembled WGS sequence"/>
</dbReference>
<dbReference type="AlphaFoldDB" id="A0A316HB75"/>